<organism evidence="1 2">
    <name type="scientific">Uliginosibacterium paludis</name>
    <dbReference type="NCBI Taxonomy" id="1615952"/>
    <lineage>
        <taxon>Bacteria</taxon>
        <taxon>Pseudomonadati</taxon>
        <taxon>Pseudomonadota</taxon>
        <taxon>Betaproteobacteria</taxon>
        <taxon>Rhodocyclales</taxon>
        <taxon>Zoogloeaceae</taxon>
        <taxon>Uliginosibacterium</taxon>
    </lineage>
</organism>
<reference evidence="1 2" key="1">
    <citation type="submission" date="2024-07" db="EMBL/GenBank/DDBJ databases">
        <title>Uliginosibacterium paludis KCTC:42655.</title>
        <authorList>
            <person name="Kim M.K."/>
        </authorList>
    </citation>
    <scope>NUCLEOTIDE SEQUENCE [LARGE SCALE GENOMIC DNA]</scope>
    <source>
        <strain evidence="1 2">KCTC 42655</strain>
    </source>
</reference>
<evidence type="ECO:0000313" key="2">
    <source>
        <dbReference type="Proteomes" id="UP001548590"/>
    </source>
</evidence>
<name>A0ABV2CVM3_9RHOO</name>
<evidence type="ECO:0008006" key="3">
    <source>
        <dbReference type="Google" id="ProtNLM"/>
    </source>
</evidence>
<dbReference type="EMBL" id="JBEWLZ010000015">
    <property type="protein sequence ID" value="MET1491787.1"/>
    <property type="molecule type" value="Genomic_DNA"/>
</dbReference>
<keyword evidence="2" id="KW-1185">Reference proteome</keyword>
<dbReference type="Proteomes" id="UP001548590">
    <property type="component" value="Unassembled WGS sequence"/>
</dbReference>
<dbReference type="RefSeq" id="WP_345929895.1">
    <property type="nucleotide sequence ID" value="NZ_JBDIVF010000012.1"/>
</dbReference>
<protein>
    <recommendedName>
        <fullName evidence="3">Nucleotidyltransferase</fullName>
    </recommendedName>
</protein>
<proteinExistence type="predicted"/>
<accession>A0ABV2CVM3</accession>
<sequence length="207" mass="23274">MPARPNTTDSVLGDLRRSIAAHAARLIAEEGIEDYAFAKRKAARQLGVPEKDLPSNAEVEEALREWRSLFSDETDLERLEQMRAAALVVLRLLAPFRPYVTGAVIDGLVDAFSEVEIDVYADSAKDVEIFLLGRDVPYEHKEVRSTGFEAPEAILVFECDEVPVKVYVHNHVAERTPRRHHNGTVQERLRLEGFESLLGMRTHATQA</sequence>
<evidence type="ECO:0000313" key="1">
    <source>
        <dbReference type="EMBL" id="MET1491787.1"/>
    </source>
</evidence>
<comment type="caution">
    <text evidence="1">The sequence shown here is derived from an EMBL/GenBank/DDBJ whole genome shotgun (WGS) entry which is preliminary data.</text>
</comment>
<gene>
    <name evidence="1" type="ORF">ABVT11_18255</name>
</gene>